<dbReference type="SUPFAM" id="SSF103473">
    <property type="entry name" value="MFS general substrate transporter"/>
    <property type="match status" value="1"/>
</dbReference>
<comment type="caution">
    <text evidence="5">The sequence shown here is derived from an EMBL/GenBank/DDBJ whole genome shotgun (WGS) entry which is preliminary data.</text>
</comment>
<dbReference type="GO" id="GO:0016020">
    <property type="term" value="C:membrane"/>
    <property type="evidence" value="ECO:0007669"/>
    <property type="project" value="UniProtKB-SubCell"/>
</dbReference>
<feature type="transmembrane region" description="Helical" evidence="4">
    <location>
        <begin position="350"/>
        <end position="371"/>
    </location>
</feature>
<dbReference type="InterPro" id="IPR036259">
    <property type="entry name" value="MFS_trans_sf"/>
</dbReference>
<feature type="transmembrane region" description="Helical" evidence="4">
    <location>
        <begin position="43"/>
        <end position="61"/>
    </location>
</feature>
<feature type="transmembrane region" description="Helical" evidence="4">
    <location>
        <begin position="226"/>
        <end position="246"/>
    </location>
</feature>
<dbReference type="AlphaFoldDB" id="A0A1Z8JJ73"/>
<comment type="subcellular location">
    <subcellularLocation>
        <location evidence="1">Membrane</location>
        <topology evidence="1">Multi-pass membrane protein</topology>
    </subcellularLocation>
</comment>
<feature type="transmembrane region" description="Helical" evidence="4">
    <location>
        <begin position="266"/>
        <end position="285"/>
    </location>
</feature>
<feature type="transmembrane region" description="Helical" evidence="4">
    <location>
        <begin position="391"/>
        <end position="411"/>
    </location>
</feature>
<feature type="region of interest" description="Disordered" evidence="3">
    <location>
        <begin position="1"/>
        <end position="35"/>
    </location>
</feature>
<proteinExistence type="inferred from homology"/>
<reference evidence="5 6" key="1">
    <citation type="submission" date="2017-05" db="EMBL/GenBank/DDBJ databases">
        <title>The Genome Sequence of Candida krusei Ckrusei653.</title>
        <authorList>
            <person name="Cuomo C."/>
            <person name="Forche A."/>
            <person name="Young S."/>
            <person name="Abouelleil A."/>
            <person name="Cao P."/>
            <person name="Chapman S."/>
            <person name="Cusick C."/>
            <person name="Shea T."/>
            <person name="Nusbaum C."/>
            <person name="Birren B."/>
        </authorList>
    </citation>
    <scope>NUCLEOTIDE SEQUENCE [LARGE SCALE GENOMIC DNA]</scope>
    <source>
        <strain evidence="5 6">Ckrusei653</strain>
    </source>
</reference>
<feature type="transmembrane region" description="Helical" evidence="4">
    <location>
        <begin position="102"/>
        <end position="125"/>
    </location>
</feature>
<name>A0A1Z8JJ73_PICKU</name>
<evidence type="ECO:0000313" key="5">
    <source>
        <dbReference type="EMBL" id="OUT20629.1"/>
    </source>
</evidence>
<dbReference type="VEuPathDB" id="FungiDB:C5L36_0A09150"/>
<dbReference type="EMBL" id="NHMM01000007">
    <property type="protein sequence ID" value="OUT20629.1"/>
    <property type="molecule type" value="Genomic_DNA"/>
</dbReference>
<feature type="transmembrane region" description="Helical" evidence="4">
    <location>
        <begin position="73"/>
        <end position="96"/>
    </location>
</feature>
<evidence type="ECO:0008006" key="7">
    <source>
        <dbReference type="Google" id="ProtNLM"/>
    </source>
</evidence>
<evidence type="ECO:0000256" key="2">
    <source>
        <dbReference type="ARBA" id="ARBA00006727"/>
    </source>
</evidence>
<evidence type="ECO:0000256" key="4">
    <source>
        <dbReference type="SAM" id="Phobius"/>
    </source>
</evidence>
<feature type="transmembrane region" description="Helical" evidence="4">
    <location>
        <begin position="292"/>
        <end position="311"/>
    </location>
</feature>
<feature type="transmembrane region" description="Helical" evidence="4">
    <location>
        <begin position="317"/>
        <end position="338"/>
    </location>
</feature>
<dbReference type="Pfam" id="PF07690">
    <property type="entry name" value="MFS_1"/>
    <property type="match status" value="1"/>
</dbReference>
<evidence type="ECO:0000256" key="3">
    <source>
        <dbReference type="SAM" id="MobiDB-lite"/>
    </source>
</evidence>
<keyword evidence="4" id="KW-0812">Transmembrane</keyword>
<feature type="transmembrane region" description="Helical" evidence="4">
    <location>
        <begin position="185"/>
        <end position="205"/>
    </location>
</feature>
<feature type="transmembrane region" description="Helical" evidence="4">
    <location>
        <begin position="132"/>
        <end position="154"/>
    </location>
</feature>
<sequence>MESTIENQSTDSKKSLRFESDLEEEAEEPKNYKSIDDEIPDTFTGYGLTSTIGCFFFNLILGVPTLRGNKYHYAAIGGLAFGSGLLFAPFINFIVGKIGVRVTISIGTLIYFAGDFMASFAVNLWEIYMTQGVLAGIGMSLICVPSINILPQWFKGGKGGKRNLAMGIQAAGSVWHVLQNQSFRWSLRAQAIMCFGINICCILMVRTRNANIKPVYKVYDHQIWTSIASLGLSLWIVFTSLGYIILMYNLGDFTRSLGYSAHQGSVVSSMVAVGIIYGRPIVGYVGDKIGPINVTMLASWLVSLFSLAMWIPCRNYATAIVFAMFVGSLMGTMWLTIATISAHIVGMRKVGISMALNWIIAAIFGIAAPIIGISLKKDGPDSPTQYQPASIFVGLSYFMAGFSLFLLRAWLITRNKILETEEHDDDDFLNVHVDSKSVMQNIFSMSRV</sequence>
<dbReference type="Gene3D" id="1.20.1250.20">
    <property type="entry name" value="MFS general substrate transporter like domains"/>
    <property type="match status" value="2"/>
</dbReference>
<dbReference type="InterPro" id="IPR050327">
    <property type="entry name" value="Proton-linked_MCT"/>
</dbReference>
<keyword evidence="4" id="KW-0472">Membrane</keyword>
<organism evidence="5 6">
    <name type="scientific">Pichia kudriavzevii</name>
    <name type="common">Yeast</name>
    <name type="synonym">Issatchenkia orientalis</name>
    <dbReference type="NCBI Taxonomy" id="4909"/>
    <lineage>
        <taxon>Eukaryota</taxon>
        <taxon>Fungi</taxon>
        <taxon>Dikarya</taxon>
        <taxon>Ascomycota</taxon>
        <taxon>Saccharomycotina</taxon>
        <taxon>Pichiomycetes</taxon>
        <taxon>Pichiales</taxon>
        <taxon>Pichiaceae</taxon>
        <taxon>Pichia</taxon>
    </lineage>
</organism>
<dbReference type="PANTHER" id="PTHR11360">
    <property type="entry name" value="MONOCARBOXYLATE TRANSPORTER"/>
    <property type="match status" value="1"/>
</dbReference>
<evidence type="ECO:0000313" key="6">
    <source>
        <dbReference type="Proteomes" id="UP000195871"/>
    </source>
</evidence>
<dbReference type="PANTHER" id="PTHR11360:SF315">
    <property type="entry name" value="TRANSPORTER MCH2-RELATED"/>
    <property type="match status" value="1"/>
</dbReference>
<dbReference type="GO" id="GO:0022857">
    <property type="term" value="F:transmembrane transporter activity"/>
    <property type="evidence" value="ECO:0007669"/>
    <property type="project" value="InterPro"/>
</dbReference>
<evidence type="ECO:0000256" key="1">
    <source>
        <dbReference type="ARBA" id="ARBA00004141"/>
    </source>
</evidence>
<accession>A0A1Z8JJ73</accession>
<feature type="compositionally biased region" description="Polar residues" evidence="3">
    <location>
        <begin position="1"/>
        <end position="10"/>
    </location>
</feature>
<dbReference type="Proteomes" id="UP000195871">
    <property type="component" value="Unassembled WGS sequence"/>
</dbReference>
<comment type="similarity">
    <text evidence="2">Belongs to the major facilitator superfamily. Monocarboxylate porter (TC 2.A.1.13) family.</text>
</comment>
<keyword evidence="4" id="KW-1133">Transmembrane helix</keyword>
<feature type="compositionally biased region" description="Basic and acidic residues" evidence="3">
    <location>
        <begin position="11"/>
        <end position="20"/>
    </location>
</feature>
<protein>
    <recommendedName>
        <fullName evidence="7">Major facilitator superfamily (MFS) profile domain-containing protein</fullName>
    </recommendedName>
</protein>
<gene>
    <name evidence="5" type="ORF">CAS74_004292</name>
</gene>
<dbReference type="InterPro" id="IPR011701">
    <property type="entry name" value="MFS"/>
</dbReference>